<dbReference type="InterPro" id="IPR012312">
    <property type="entry name" value="Hemerythrin-like"/>
</dbReference>
<comment type="caution">
    <text evidence="2">The sequence shown here is derived from an EMBL/GenBank/DDBJ whole genome shotgun (WGS) entry which is preliminary data.</text>
</comment>
<dbReference type="Pfam" id="PF01814">
    <property type="entry name" value="Hemerythrin"/>
    <property type="match status" value="1"/>
</dbReference>
<gene>
    <name evidence="2" type="ORF">K7862_24860</name>
</gene>
<dbReference type="RefSeq" id="WP_222966269.1">
    <property type="nucleotide sequence ID" value="NZ_JAINZZ010000037.1"/>
</dbReference>
<evidence type="ECO:0000259" key="1">
    <source>
        <dbReference type="Pfam" id="PF01814"/>
    </source>
</evidence>
<name>A0ABS7QCG3_9ACTN</name>
<feature type="domain" description="Hemerythrin-like" evidence="1">
    <location>
        <begin position="22"/>
        <end position="143"/>
    </location>
</feature>
<sequence length="216" mass="24574">MTTEIERIVTANHPDRINFTEMYVTHDALRRDLERMAAAAAAGRTDSPQVREGWAVFTRQLQVHHTVEDAWLWPRLRERLSGRPDDLALLDAMEAEHAVIDPQLEAIDAALAAGSGDVAAGITELRAALLQHLSHEEVAALPLIQAVMTPKDWSGFRGAMARRQRLSGAAEWIPWITDDMTPADSRKWLRRMPPPLRLLNKLSWQARYRDRNLWSY</sequence>
<keyword evidence="3" id="KW-1185">Reference proteome</keyword>
<dbReference type="CDD" id="cd12108">
    <property type="entry name" value="Hr-like"/>
    <property type="match status" value="1"/>
</dbReference>
<evidence type="ECO:0000313" key="2">
    <source>
        <dbReference type="EMBL" id="MBY8880843.1"/>
    </source>
</evidence>
<organism evidence="2 3">
    <name type="scientific">Actinacidiphila acidipaludis</name>
    <dbReference type="NCBI Taxonomy" id="2873382"/>
    <lineage>
        <taxon>Bacteria</taxon>
        <taxon>Bacillati</taxon>
        <taxon>Actinomycetota</taxon>
        <taxon>Actinomycetes</taxon>
        <taxon>Kitasatosporales</taxon>
        <taxon>Streptomycetaceae</taxon>
        <taxon>Actinacidiphila</taxon>
    </lineage>
</organism>
<evidence type="ECO:0000313" key="3">
    <source>
        <dbReference type="Proteomes" id="UP000778578"/>
    </source>
</evidence>
<accession>A0ABS7QCG3</accession>
<dbReference type="Gene3D" id="1.20.120.520">
    <property type="entry name" value="nmb1532 protein domain like"/>
    <property type="match status" value="1"/>
</dbReference>
<proteinExistence type="predicted"/>
<dbReference type="Proteomes" id="UP000778578">
    <property type="component" value="Unassembled WGS sequence"/>
</dbReference>
<protein>
    <submittedName>
        <fullName evidence="2">Hemerythrin domain-containing protein</fullName>
    </submittedName>
</protein>
<dbReference type="EMBL" id="JAINZZ010000037">
    <property type="protein sequence ID" value="MBY8880843.1"/>
    <property type="molecule type" value="Genomic_DNA"/>
</dbReference>
<reference evidence="2 3" key="1">
    <citation type="submission" date="2021-08" db="EMBL/GenBank/DDBJ databases">
        <title>WGS of actinomycetes from Thailand.</title>
        <authorList>
            <person name="Thawai C."/>
        </authorList>
    </citation>
    <scope>NUCLEOTIDE SEQUENCE [LARGE SCALE GENOMIC DNA]</scope>
    <source>
        <strain evidence="2 3">PLK6-54</strain>
    </source>
</reference>